<dbReference type="Gene3D" id="3.40.50.2000">
    <property type="entry name" value="Glycogen Phosphorylase B"/>
    <property type="match status" value="1"/>
</dbReference>
<proteinExistence type="inferred from homology"/>
<keyword evidence="5" id="KW-0472">Membrane</keyword>
<evidence type="ECO:0000256" key="1">
    <source>
        <dbReference type="ARBA" id="ARBA00009995"/>
    </source>
</evidence>
<sequence length="519" mass="58935">MNFLKLFGVLAFLNLWLSCGESYKILGVFYFPGVSHNILSSKLMKGLVAAGHDVTMIATLPMKDVPKGGTYREILVEGALKYHDDTTIKINEINKIGIIGLISNVNTMMTELMKFTLKDPKVQELLKSNEKFDAVIVEQFVNDPLKIFAHIYDCPLIIMSSVGPNSMVNHLVGNPTPASYVGHVAVGDISKDLSLFNRLLNLIAYTMEYVMLPFFFFHFDNFMHEFFPDAPPLTEIYQNVSLVLVNSHSSFQPPVPLVPNLIEIGGFFIDPPKKLPKDLQEFLDNSPEGVIYFSFGTIMKSKDLPLEQKQWILNVLGNLKEKVLWKFEEDLPGKPKNVLIRKWLPQQDVVAHPNVKLFITHGGLLSSIETIYHGVPILAIPIVGDQMGNSDLAVSNGYALKLKYNSPEFTKENFEKSLNELLRNPKYRENAKLRQKIYHDRPETPMKTAIYWIEYTIRHGGAPHLMVAGARLPWYKYFMVDVFVVILLGLLVAYKTGKWAVKKLIYGIKRKLSIKKKDD</sequence>
<dbReference type="FunFam" id="3.40.50.2000:FF:000050">
    <property type="entry name" value="UDP-glucuronosyltransferase"/>
    <property type="match status" value="1"/>
</dbReference>
<keyword evidence="7" id="KW-1185">Reference proteome</keyword>
<dbReference type="Proteomes" id="UP001566132">
    <property type="component" value="Unassembled WGS sequence"/>
</dbReference>
<comment type="catalytic activity">
    <reaction evidence="5">
        <text>glucuronate acceptor + UDP-alpha-D-glucuronate = acceptor beta-D-glucuronoside + UDP + H(+)</text>
        <dbReference type="Rhea" id="RHEA:21032"/>
        <dbReference type="ChEBI" id="CHEBI:15378"/>
        <dbReference type="ChEBI" id="CHEBI:58052"/>
        <dbReference type="ChEBI" id="CHEBI:58223"/>
        <dbReference type="ChEBI" id="CHEBI:132367"/>
        <dbReference type="ChEBI" id="CHEBI:132368"/>
        <dbReference type="EC" id="2.4.1.17"/>
    </reaction>
</comment>
<dbReference type="CDD" id="cd03784">
    <property type="entry name" value="GT1_Gtf-like"/>
    <property type="match status" value="1"/>
</dbReference>
<dbReference type="SUPFAM" id="SSF53756">
    <property type="entry name" value="UDP-Glycosyltransferase/glycogen phosphorylase"/>
    <property type="match status" value="1"/>
</dbReference>
<organism evidence="6 7">
    <name type="scientific">Hypothenemus hampei</name>
    <name type="common">Coffee berry borer</name>
    <dbReference type="NCBI Taxonomy" id="57062"/>
    <lineage>
        <taxon>Eukaryota</taxon>
        <taxon>Metazoa</taxon>
        <taxon>Ecdysozoa</taxon>
        <taxon>Arthropoda</taxon>
        <taxon>Hexapoda</taxon>
        <taxon>Insecta</taxon>
        <taxon>Pterygota</taxon>
        <taxon>Neoptera</taxon>
        <taxon>Endopterygota</taxon>
        <taxon>Coleoptera</taxon>
        <taxon>Polyphaga</taxon>
        <taxon>Cucujiformia</taxon>
        <taxon>Curculionidae</taxon>
        <taxon>Scolytinae</taxon>
        <taxon>Hypothenemus</taxon>
    </lineage>
</organism>
<accession>A0ABD1EB36</accession>
<feature type="signal peptide" evidence="5">
    <location>
        <begin position="1"/>
        <end position="22"/>
    </location>
</feature>
<keyword evidence="5" id="KW-0812">Transmembrane</keyword>
<dbReference type="GO" id="GO:0015020">
    <property type="term" value="F:glucuronosyltransferase activity"/>
    <property type="evidence" value="ECO:0007669"/>
    <property type="project" value="UniProtKB-EC"/>
</dbReference>
<protein>
    <recommendedName>
        <fullName evidence="5">UDP-glucuronosyltransferase</fullName>
        <ecNumber evidence="5">2.4.1.17</ecNumber>
    </recommendedName>
</protein>
<keyword evidence="3 4" id="KW-0808">Transferase</keyword>
<evidence type="ECO:0000256" key="5">
    <source>
        <dbReference type="RuleBase" id="RU362059"/>
    </source>
</evidence>
<dbReference type="AlphaFoldDB" id="A0ABD1EB36"/>
<evidence type="ECO:0000313" key="7">
    <source>
        <dbReference type="Proteomes" id="UP001566132"/>
    </source>
</evidence>
<dbReference type="EC" id="2.4.1.17" evidence="5"/>
<evidence type="ECO:0000256" key="4">
    <source>
        <dbReference type="RuleBase" id="RU003718"/>
    </source>
</evidence>
<dbReference type="EMBL" id="JBDJPC010000009">
    <property type="protein sequence ID" value="KAL1491842.1"/>
    <property type="molecule type" value="Genomic_DNA"/>
</dbReference>
<comment type="caution">
    <text evidence="6">The sequence shown here is derived from an EMBL/GenBank/DDBJ whole genome shotgun (WGS) entry which is preliminary data.</text>
</comment>
<feature type="transmembrane region" description="Helical" evidence="5">
    <location>
        <begin position="474"/>
        <end position="494"/>
    </location>
</feature>
<gene>
    <name evidence="6" type="ORF">ABEB36_012377</name>
</gene>
<dbReference type="InterPro" id="IPR002213">
    <property type="entry name" value="UDP_glucos_trans"/>
</dbReference>
<dbReference type="PANTHER" id="PTHR48043">
    <property type="entry name" value="EG:EG0003.4 PROTEIN-RELATED"/>
    <property type="match status" value="1"/>
</dbReference>
<evidence type="ECO:0000256" key="2">
    <source>
        <dbReference type="ARBA" id="ARBA00022676"/>
    </source>
</evidence>
<name>A0ABD1EB36_HYPHA</name>
<dbReference type="PANTHER" id="PTHR48043:SF159">
    <property type="entry name" value="EG:EG0003.4 PROTEIN-RELATED"/>
    <property type="match status" value="1"/>
</dbReference>
<keyword evidence="5" id="KW-0732">Signal</keyword>
<comment type="subcellular location">
    <subcellularLocation>
        <location evidence="5">Membrane</location>
        <topology evidence="5">Single-pass membrane protein</topology>
    </subcellularLocation>
</comment>
<comment type="similarity">
    <text evidence="1 4">Belongs to the UDP-glycosyltransferase family.</text>
</comment>
<dbReference type="InterPro" id="IPR050271">
    <property type="entry name" value="UDP-glycosyltransferase"/>
</dbReference>
<dbReference type="GO" id="GO:0016020">
    <property type="term" value="C:membrane"/>
    <property type="evidence" value="ECO:0007669"/>
    <property type="project" value="UniProtKB-SubCell"/>
</dbReference>
<evidence type="ECO:0000313" key="6">
    <source>
        <dbReference type="EMBL" id="KAL1491842.1"/>
    </source>
</evidence>
<reference evidence="6 7" key="1">
    <citation type="submission" date="2024-05" db="EMBL/GenBank/DDBJ databases">
        <title>Genetic variation in Jamaican populations of the coffee berry borer (Hypothenemus hampei).</title>
        <authorList>
            <person name="Errbii M."/>
            <person name="Myrie A."/>
        </authorList>
    </citation>
    <scope>NUCLEOTIDE SEQUENCE [LARGE SCALE GENOMIC DNA]</scope>
    <source>
        <strain evidence="6">JA-Hopewell-2020-01-JO</strain>
        <tissue evidence="6">Whole body</tissue>
    </source>
</reference>
<feature type="chain" id="PRO_5044530056" description="UDP-glucuronosyltransferase" evidence="5">
    <location>
        <begin position="23"/>
        <end position="519"/>
    </location>
</feature>
<dbReference type="PROSITE" id="PS00375">
    <property type="entry name" value="UDPGT"/>
    <property type="match status" value="1"/>
</dbReference>
<dbReference type="InterPro" id="IPR035595">
    <property type="entry name" value="UDP_glycos_trans_CS"/>
</dbReference>
<keyword evidence="5" id="KW-1133">Transmembrane helix</keyword>
<evidence type="ECO:0000256" key="3">
    <source>
        <dbReference type="ARBA" id="ARBA00022679"/>
    </source>
</evidence>
<keyword evidence="2 4" id="KW-0328">Glycosyltransferase</keyword>
<dbReference type="Pfam" id="PF00201">
    <property type="entry name" value="UDPGT"/>
    <property type="match status" value="1"/>
</dbReference>
<dbReference type="PROSITE" id="PS51257">
    <property type="entry name" value="PROKAR_LIPOPROTEIN"/>
    <property type="match status" value="1"/>
</dbReference>